<evidence type="ECO:0000313" key="2">
    <source>
        <dbReference type="EMBL" id="OKA04766.1"/>
    </source>
</evidence>
<evidence type="ECO:0000313" key="1">
    <source>
        <dbReference type="EMBL" id="KZB82511.1"/>
    </source>
</evidence>
<evidence type="ECO:0000313" key="3">
    <source>
        <dbReference type="Proteomes" id="UP000076321"/>
    </source>
</evidence>
<dbReference type="OrthoDB" id="4564732at2"/>
<organism evidence="1 3">
    <name type="scientific">Amycolatopsis regifaucium</name>
    <dbReference type="NCBI Taxonomy" id="546365"/>
    <lineage>
        <taxon>Bacteria</taxon>
        <taxon>Bacillati</taxon>
        <taxon>Actinomycetota</taxon>
        <taxon>Actinomycetes</taxon>
        <taxon>Pseudonocardiales</taxon>
        <taxon>Pseudonocardiaceae</taxon>
        <taxon>Amycolatopsis</taxon>
    </lineage>
</organism>
<evidence type="ECO:0000313" key="4">
    <source>
        <dbReference type="Proteomes" id="UP000186883"/>
    </source>
</evidence>
<dbReference type="EMBL" id="LQCI01000034">
    <property type="protein sequence ID" value="KZB82511.1"/>
    <property type="molecule type" value="Genomic_DNA"/>
</dbReference>
<dbReference type="EMBL" id="LOBU02000021">
    <property type="protein sequence ID" value="OKA04766.1"/>
    <property type="molecule type" value="Genomic_DNA"/>
</dbReference>
<reference evidence="2 4" key="2">
    <citation type="submission" date="2016-11" db="EMBL/GenBank/DDBJ databases">
        <title>Genome sequencing of Amycolatopsis regifaucium.</title>
        <authorList>
            <person name="Mayilraj S."/>
            <person name="Kaur N."/>
        </authorList>
    </citation>
    <scope>NUCLEOTIDE SEQUENCE [LARGE SCALE GENOMIC DNA]</scope>
    <source>
        <strain evidence="2 4">GY080</strain>
    </source>
</reference>
<accession>A0A154MD92</accession>
<protein>
    <submittedName>
        <fullName evidence="1">Uncharacterized protein</fullName>
    </submittedName>
</protein>
<proteinExistence type="predicted"/>
<name>A0A154MD92_9PSEU</name>
<sequence length="143" mass="16606">METPVYFEFYHSTYRVDTTPDGSLAGYLLNLRTGRIDEDNSRIRAVLHAREEDIEVVSEDRYIELTEARRAHHLRGDGPIFALYETIQAIHDAADQESRSLEPAEDAMIKITRARTFRMWEQEFARRDAGEPPSFRFWPVSSG</sequence>
<keyword evidence="4" id="KW-1185">Reference proteome</keyword>
<comment type="caution">
    <text evidence="1">The sequence shown here is derived from an EMBL/GenBank/DDBJ whole genome shotgun (WGS) entry which is preliminary data.</text>
</comment>
<gene>
    <name evidence="2" type="ORF">ATP06_0230520</name>
    <name evidence="1" type="ORF">AVL48_05505</name>
</gene>
<reference evidence="1 3" key="1">
    <citation type="submission" date="2015-12" db="EMBL/GenBank/DDBJ databases">
        <title>Amycolatopsis regifaucium genome sequencing and assembly.</title>
        <authorList>
            <person name="Mayilraj S."/>
        </authorList>
    </citation>
    <scope>NUCLEOTIDE SEQUENCE [LARGE SCALE GENOMIC DNA]</scope>
    <source>
        <strain evidence="1 3">GY080</strain>
    </source>
</reference>
<dbReference type="Proteomes" id="UP000076321">
    <property type="component" value="Unassembled WGS sequence"/>
</dbReference>
<dbReference type="Proteomes" id="UP000186883">
    <property type="component" value="Unassembled WGS sequence"/>
</dbReference>
<dbReference type="AlphaFoldDB" id="A0A154MD92"/>